<dbReference type="EMBL" id="BNAG01000001">
    <property type="protein sequence ID" value="GHE51246.1"/>
    <property type="molecule type" value="Genomic_DNA"/>
</dbReference>
<dbReference type="InterPro" id="IPR018764">
    <property type="entry name" value="RskA_C"/>
</dbReference>
<evidence type="ECO:0000256" key="5">
    <source>
        <dbReference type="ARBA" id="ARBA00022989"/>
    </source>
</evidence>
<accession>A0ABQ3I3P5</accession>
<proteinExistence type="predicted"/>
<evidence type="ECO:0000256" key="6">
    <source>
        <dbReference type="ARBA" id="ARBA00023136"/>
    </source>
</evidence>
<keyword evidence="11" id="KW-1185">Reference proteome</keyword>
<gene>
    <name evidence="10" type="ORF">GCM10011340_01720</name>
</gene>
<dbReference type="InterPro" id="IPR051474">
    <property type="entry name" value="Anti-sigma-K/W_factor"/>
</dbReference>
<dbReference type="RefSeq" id="WP_189628296.1">
    <property type="nucleotide sequence ID" value="NZ_BNAG01000001.1"/>
</dbReference>
<dbReference type="PANTHER" id="PTHR37461:SF1">
    <property type="entry name" value="ANTI-SIGMA-K FACTOR RSKA"/>
    <property type="match status" value="1"/>
</dbReference>
<dbReference type="PANTHER" id="PTHR37461">
    <property type="entry name" value="ANTI-SIGMA-K FACTOR RSKA"/>
    <property type="match status" value="1"/>
</dbReference>
<sequence>MNIEEYISSGILEAYALNELSAEEMREVEAVMAKYPEVKAELNAIEKAFEDMAMATQVAPKPEMKKAILDKIDEQTAPSAEQPTTRQDTPKVVSLPASRGWKYAVAASLVLALVSGYLAIDYRSKWKSSSQAYAQLLASNSQMAEQYNQVNQKLDQLETDFGILSNPNFRRIGMAGTDNAKEAYADVYWNETTEELYLNIVNLQELAADKQYQLWAIVDGQPVDAGVFDWNAEGLVKMKRIAQSAAFAVTVEPKGGSESPSLETMQVLGNVKKS</sequence>
<dbReference type="Gene3D" id="1.10.10.1320">
    <property type="entry name" value="Anti-sigma factor, zinc-finger domain"/>
    <property type="match status" value="1"/>
</dbReference>
<evidence type="ECO:0000313" key="10">
    <source>
        <dbReference type="EMBL" id="GHE51246.1"/>
    </source>
</evidence>
<dbReference type="Proteomes" id="UP000658258">
    <property type="component" value="Unassembled WGS sequence"/>
</dbReference>
<protein>
    <recommendedName>
        <fullName evidence="8">Regulator of SigK</fullName>
    </recommendedName>
    <alternativeName>
        <fullName evidence="7">Sigma-K anti-sigma factor RskA</fullName>
    </alternativeName>
</protein>
<dbReference type="Pfam" id="PF10099">
    <property type="entry name" value="RskA_C"/>
    <property type="match status" value="1"/>
</dbReference>
<evidence type="ECO:0000256" key="1">
    <source>
        <dbReference type="ARBA" id="ARBA00004167"/>
    </source>
</evidence>
<keyword evidence="3" id="KW-1003">Cell membrane</keyword>
<evidence type="ECO:0000256" key="2">
    <source>
        <dbReference type="ARBA" id="ARBA00004236"/>
    </source>
</evidence>
<comment type="caution">
    <text evidence="10">The sequence shown here is derived from an EMBL/GenBank/DDBJ whole genome shotgun (WGS) entry which is preliminary data.</text>
</comment>
<evidence type="ECO:0000256" key="8">
    <source>
        <dbReference type="ARBA" id="ARBA00030803"/>
    </source>
</evidence>
<name>A0ABQ3I3P5_9BACT</name>
<keyword evidence="6" id="KW-0472">Membrane</keyword>
<organism evidence="10 11">
    <name type="scientific">Roseivirga thermotolerans</name>
    <dbReference type="NCBI Taxonomy" id="1758176"/>
    <lineage>
        <taxon>Bacteria</taxon>
        <taxon>Pseudomonadati</taxon>
        <taxon>Bacteroidota</taxon>
        <taxon>Cytophagia</taxon>
        <taxon>Cytophagales</taxon>
        <taxon>Roseivirgaceae</taxon>
        <taxon>Roseivirga</taxon>
    </lineage>
</organism>
<reference evidence="11" key="1">
    <citation type="journal article" date="2019" name="Int. J. Syst. Evol. Microbiol.">
        <title>The Global Catalogue of Microorganisms (GCM) 10K type strain sequencing project: providing services to taxonomists for standard genome sequencing and annotation.</title>
        <authorList>
            <consortium name="The Broad Institute Genomics Platform"/>
            <consortium name="The Broad Institute Genome Sequencing Center for Infectious Disease"/>
            <person name="Wu L."/>
            <person name="Ma J."/>
        </authorList>
    </citation>
    <scope>NUCLEOTIDE SEQUENCE [LARGE SCALE GENOMIC DNA]</scope>
    <source>
        <strain evidence="11">CGMCC 1.15111</strain>
    </source>
</reference>
<dbReference type="InterPro" id="IPR041916">
    <property type="entry name" value="Anti_sigma_zinc_sf"/>
</dbReference>
<keyword evidence="4" id="KW-0812">Transmembrane</keyword>
<feature type="domain" description="Anti-sigma K factor RskA C-terminal" evidence="9">
    <location>
        <begin position="104"/>
        <end position="263"/>
    </location>
</feature>
<evidence type="ECO:0000256" key="3">
    <source>
        <dbReference type="ARBA" id="ARBA00022475"/>
    </source>
</evidence>
<evidence type="ECO:0000256" key="7">
    <source>
        <dbReference type="ARBA" id="ARBA00029829"/>
    </source>
</evidence>
<keyword evidence="5" id="KW-1133">Transmembrane helix</keyword>
<evidence type="ECO:0000256" key="4">
    <source>
        <dbReference type="ARBA" id="ARBA00022692"/>
    </source>
</evidence>
<comment type="subcellular location">
    <subcellularLocation>
        <location evidence="2">Cell membrane</location>
    </subcellularLocation>
    <subcellularLocation>
        <location evidence="1">Membrane</location>
        <topology evidence="1">Single-pass membrane protein</topology>
    </subcellularLocation>
</comment>
<evidence type="ECO:0000313" key="11">
    <source>
        <dbReference type="Proteomes" id="UP000658258"/>
    </source>
</evidence>
<evidence type="ECO:0000259" key="9">
    <source>
        <dbReference type="Pfam" id="PF10099"/>
    </source>
</evidence>